<evidence type="ECO:0000256" key="1">
    <source>
        <dbReference type="SAM" id="MobiDB-lite"/>
    </source>
</evidence>
<feature type="compositionally biased region" description="Polar residues" evidence="1">
    <location>
        <begin position="334"/>
        <end position="350"/>
    </location>
</feature>
<evidence type="ECO:0000313" key="2">
    <source>
        <dbReference type="EMBL" id="KAG8632077.1"/>
    </source>
</evidence>
<dbReference type="Gene3D" id="1.10.472.10">
    <property type="entry name" value="Cyclin-like"/>
    <property type="match status" value="1"/>
</dbReference>
<feature type="compositionally biased region" description="Low complexity" evidence="1">
    <location>
        <begin position="120"/>
        <end position="134"/>
    </location>
</feature>
<comment type="caution">
    <text evidence="2">The sequence shown here is derived from an EMBL/GenBank/DDBJ whole genome shotgun (WGS) entry which is preliminary data.</text>
</comment>
<dbReference type="GO" id="GO:0019901">
    <property type="term" value="F:protein kinase binding"/>
    <property type="evidence" value="ECO:0007669"/>
    <property type="project" value="InterPro"/>
</dbReference>
<dbReference type="CDD" id="cd20557">
    <property type="entry name" value="CYCLIN_ScPCL1-like"/>
    <property type="match status" value="1"/>
</dbReference>
<dbReference type="GO" id="GO:0000307">
    <property type="term" value="C:cyclin-dependent protein kinase holoenzyme complex"/>
    <property type="evidence" value="ECO:0007669"/>
    <property type="project" value="TreeGrafter"/>
</dbReference>
<dbReference type="Pfam" id="PF08613">
    <property type="entry name" value="Cyclin"/>
    <property type="match status" value="1"/>
</dbReference>
<feature type="compositionally biased region" description="Polar residues" evidence="1">
    <location>
        <begin position="504"/>
        <end position="526"/>
    </location>
</feature>
<dbReference type="OrthoDB" id="244495at2759"/>
<dbReference type="PANTHER" id="PTHR15615">
    <property type="match status" value="1"/>
</dbReference>
<organism evidence="2 3">
    <name type="scientific">Elsinoe batatas</name>
    <dbReference type="NCBI Taxonomy" id="2601811"/>
    <lineage>
        <taxon>Eukaryota</taxon>
        <taxon>Fungi</taxon>
        <taxon>Dikarya</taxon>
        <taxon>Ascomycota</taxon>
        <taxon>Pezizomycotina</taxon>
        <taxon>Dothideomycetes</taxon>
        <taxon>Dothideomycetidae</taxon>
        <taxon>Myriangiales</taxon>
        <taxon>Elsinoaceae</taxon>
        <taxon>Elsinoe</taxon>
    </lineage>
</organism>
<feature type="region of interest" description="Disordered" evidence="1">
    <location>
        <begin position="374"/>
        <end position="403"/>
    </location>
</feature>
<reference evidence="2" key="1">
    <citation type="submission" date="2021-07" db="EMBL/GenBank/DDBJ databases">
        <title>Elsinoe batatas strain:CRI-CJ2 Genome sequencing and assembly.</title>
        <authorList>
            <person name="Huang L."/>
        </authorList>
    </citation>
    <scope>NUCLEOTIDE SEQUENCE</scope>
    <source>
        <strain evidence="2">CRI-CJ2</strain>
    </source>
</reference>
<feature type="region of interest" description="Disordered" evidence="1">
    <location>
        <begin position="501"/>
        <end position="526"/>
    </location>
</feature>
<accession>A0A8K0LA62</accession>
<dbReference type="InterPro" id="IPR013922">
    <property type="entry name" value="Cyclin_PHO80-like"/>
</dbReference>
<gene>
    <name evidence="2" type="ORF">KVT40_001217</name>
</gene>
<feature type="region of interest" description="Disordered" evidence="1">
    <location>
        <begin position="90"/>
        <end position="134"/>
    </location>
</feature>
<name>A0A8K0LA62_9PEZI</name>
<dbReference type="AlphaFoldDB" id="A0A8K0LA62"/>
<keyword evidence="3" id="KW-1185">Reference proteome</keyword>
<dbReference type="Proteomes" id="UP000809789">
    <property type="component" value="Unassembled WGS sequence"/>
</dbReference>
<feature type="region of interest" description="Disordered" evidence="1">
    <location>
        <begin position="432"/>
        <end position="461"/>
    </location>
</feature>
<feature type="compositionally biased region" description="Polar residues" evidence="1">
    <location>
        <begin position="91"/>
        <end position="115"/>
    </location>
</feature>
<protein>
    <submittedName>
        <fullName evidence="2">Uncharacterized protein</fullName>
    </submittedName>
</protein>
<evidence type="ECO:0000313" key="3">
    <source>
        <dbReference type="Proteomes" id="UP000809789"/>
    </source>
</evidence>
<dbReference type="GO" id="GO:0005634">
    <property type="term" value="C:nucleus"/>
    <property type="evidence" value="ECO:0007669"/>
    <property type="project" value="TreeGrafter"/>
</dbReference>
<sequence length="634" mass="70671">MYSQTAFQTRGHWPSAAPHLHSYKALAFEPPVASSLSPLTRFNTQVRRPITPPEDMGSVAYNFRPLGKHQERGLHNADVRYPYVSAHDSVTESIPEQRSMSQLSRAHVSRQSSPAHSHHSFTSNSSHHQQQASQVSLIAPSLQIPKTVNNSQGSLSELAAQVTCLFWFESSAVLDFAEDASSAALPLPPLKKETMPSSGFRKWVTTIISTTQVAQNVILLALLFIYRLKRQNPSVQGKEGSEYRLLTVALMLGNKFLDDNTYTNKTWADVSGISVAEVHIMEVEFLSNMKYNLFTSSETWAKWQSQLGRFARFIERASQPQTLSIPQNLTQSQSMYGQTNLPSPPTSFQASPPRAHTPAASINYLPPLQQYAQPAMANPSPLAPITSNKSRKRSLEEFDSSQASKRVMYTAPYQVQQSSQPAANTPIRNHEPLQQSQQYPSALSNTPMDHTSRASSQAPREQSILNRLPPLTQHLNSSGAPVAWQHPPTSLGHIPNAMAAALQSARTSRNHSPYLSSTNVSPTNTSLMPVQHQSPSFFLSQRDSPYKPVRGVHTLLVPPPSRAMHQPEHVGNNQMHYQPLGRPQERQQGLLPYVSQNQWFDNSQRVTAAGDQWTGFMTSDQPQHYHCPQTHQMY</sequence>
<dbReference type="EMBL" id="JAESVG020000001">
    <property type="protein sequence ID" value="KAG8632077.1"/>
    <property type="molecule type" value="Genomic_DNA"/>
</dbReference>
<dbReference type="GO" id="GO:0016538">
    <property type="term" value="F:cyclin-dependent protein serine/threonine kinase regulator activity"/>
    <property type="evidence" value="ECO:0007669"/>
    <property type="project" value="TreeGrafter"/>
</dbReference>
<dbReference type="PANTHER" id="PTHR15615:SF118">
    <property type="entry name" value="CYCLIN, HYPOTHETICAL (EUROFUNG)"/>
    <property type="match status" value="1"/>
</dbReference>
<proteinExistence type="predicted"/>
<feature type="region of interest" description="Disordered" evidence="1">
    <location>
        <begin position="334"/>
        <end position="360"/>
    </location>
</feature>